<evidence type="ECO:0000313" key="1">
    <source>
        <dbReference type="EMBL" id="SHE87139.1"/>
    </source>
</evidence>
<protein>
    <submittedName>
        <fullName evidence="1">Uncharacterized protein</fullName>
    </submittedName>
</protein>
<organism evidence="1 2">
    <name type="scientific">Marinomonas polaris DSM 16579</name>
    <dbReference type="NCBI Taxonomy" id="1122206"/>
    <lineage>
        <taxon>Bacteria</taxon>
        <taxon>Pseudomonadati</taxon>
        <taxon>Pseudomonadota</taxon>
        <taxon>Gammaproteobacteria</taxon>
        <taxon>Oceanospirillales</taxon>
        <taxon>Oceanospirillaceae</taxon>
        <taxon>Marinomonas</taxon>
    </lineage>
</organism>
<reference evidence="2" key="1">
    <citation type="submission" date="2016-11" db="EMBL/GenBank/DDBJ databases">
        <authorList>
            <person name="Varghese N."/>
            <person name="Submissions S."/>
        </authorList>
    </citation>
    <scope>NUCLEOTIDE SEQUENCE [LARGE SCALE GENOMIC DNA]</scope>
    <source>
        <strain evidence="2">DSM 16579</strain>
    </source>
</reference>
<dbReference type="AlphaFoldDB" id="A0A1M4X0X0"/>
<name>A0A1M4X0X0_9GAMM</name>
<keyword evidence="2" id="KW-1185">Reference proteome</keyword>
<gene>
    <name evidence="1" type="ORF">SAMN02745753_00939</name>
</gene>
<dbReference type="EMBL" id="FQVF01000004">
    <property type="protein sequence ID" value="SHE87139.1"/>
    <property type="molecule type" value="Genomic_DNA"/>
</dbReference>
<proteinExistence type="predicted"/>
<dbReference type="OrthoDB" id="6713157at2"/>
<dbReference type="RefSeq" id="WP_072838570.1">
    <property type="nucleotide sequence ID" value="NZ_FQVF01000004.1"/>
</dbReference>
<accession>A0A1M4X0X0</accession>
<evidence type="ECO:0000313" key="2">
    <source>
        <dbReference type="Proteomes" id="UP000184517"/>
    </source>
</evidence>
<sequence>MIRDNIDFLDASSERECTFYNDYLLKNIRSASLKNLRGNSQAERIKKLNEELENLINKKRAPQNFATQMRTAFKASQLPSNYFRWIDKKDERLCNWAWCYLKSTTKKSETESEQDPTKENPFLLLSGKAFNTERSNAADRHMDILDAFYHGEADTQQQQDLLEELKAKWQEIRFNETIVNWLEGNNPSQWVWAWSYLQNITQRPLKQAWIPTTEAEKKAAVIATIDLSDNVDRKALIIDKMKKAWSQKKFREKSSGRKPYSISMTLNTKQKLNALAEEKNMKINEMVEYLVRNEYKKRDSNE</sequence>
<dbReference type="Proteomes" id="UP000184517">
    <property type="component" value="Unassembled WGS sequence"/>
</dbReference>